<name>A0ABP8EXT4_9MICO</name>
<dbReference type="Proteomes" id="UP001499841">
    <property type="component" value="Unassembled WGS sequence"/>
</dbReference>
<feature type="compositionally biased region" description="Low complexity" evidence="1">
    <location>
        <begin position="53"/>
        <end position="67"/>
    </location>
</feature>
<comment type="caution">
    <text evidence="3">The sequence shown here is derived from an EMBL/GenBank/DDBJ whole genome shotgun (WGS) entry which is preliminary data.</text>
</comment>
<feature type="transmembrane region" description="Helical" evidence="2">
    <location>
        <begin position="109"/>
        <end position="126"/>
    </location>
</feature>
<protein>
    <recommendedName>
        <fullName evidence="5">Sporulation protein</fullName>
    </recommendedName>
</protein>
<evidence type="ECO:0000313" key="3">
    <source>
        <dbReference type="EMBL" id="GAA4288760.1"/>
    </source>
</evidence>
<keyword evidence="2" id="KW-1133">Transmembrane helix</keyword>
<accession>A0ABP8EXT4</accession>
<keyword evidence="2" id="KW-0472">Membrane</keyword>
<dbReference type="EMBL" id="BAABBA010000017">
    <property type="protein sequence ID" value="GAA4288760.1"/>
    <property type="molecule type" value="Genomic_DNA"/>
</dbReference>
<proteinExistence type="predicted"/>
<evidence type="ECO:0000313" key="4">
    <source>
        <dbReference type="Proteomes" id="UP001499841"/>
    </source>
</evidence>
<organism evidence="3 4">
    <name type="scientific">Georgenia daeguensis</name>
    <dbReference type="NCBI Taxonomy" id="908355"/>
    <lineage>
        <taxon>Bacteria</taxon>
        <taxon>Bacillati</taxon>
        <taxon>Actinomycetota</taxon>
        <taxon>Actinomycetes</taxon>
        <taxon>Micrococcales</taxon>
        <taxon>Bogoriellaceae</taxon>
        <taxon>Georgenia</taxon>
    </lineage>
</organism>
<dbReference type="Pfam" id="PF09579">
    <property type="entry name" value="Spore_YtfJ"/>
    <property type="match status" value="1"/>
</dbReference>
<sequence>MDRGSTSVDLITESARDSLTVRRVFGEAYVVGETTVIPVAKVMGGSGMGYGGAARPDARGAPGAQDGAAGGAEGEGGGGGFGMLAKPAGVFVVHDGSVQWQPALDVNRLAVGGQILVAVAALAWAFRRRR</sequence>
<gene>
    <name evidence="3" type="ORF">GCM10022262_31200</name>
</gene>
<reference evidence="4" key="1">
    <citation type="journal article" date="2019" name="Int. J. Syst. Evol. Microbiol.">
        <title>The Global Catalogue of Microorganisms (GCM) 10K type strain sequencing project: providing services to taxonomists for standard genome sequencing and annotation.</title>
        <authorList>
            <consortium name="The Broad Institute Genomics Platform"/>
            <consortium name="The Broad Institute Genome Sequencing Center for Infectious Disease"/>
            <person name="Wu L."/>
            <person name="Ma J."/>
        </authorList>
    </citation>
    <scope>NUCLEOTIDE SEQUENCE [LARGE SCALE GENOMIC DNA]</scope>
    <source>
        <strain evidence="4">JCM 17459</strain>
    </source>
</reference>
<keyword evidence="2" id="KW-0812">Transmembrane</keyword>
<evidence type="ECO:0008006" key="5">
    <source>
        <dbReference type="Google" id="ProtNLM"/>
    </source>
</evidence>
<dbReference type="RefSeq" id="WP_345043111.1">
    <property type="nucleotide sequence ID" value="NZ_BAABBA010000017.1"/>
</dbReference>
<evidence type="ECO:0000256" key="2">
    <source>
        <dbReference type="SAM" id="Phobius"/>
    </source>
</evidence>
<evidence type="ECO:0000256" key="1">
    <source>
        <dbReference type="SAM" id="MobiDB-lite"/>
    </source>
</evidence>
<feature type="region of interest" description="Disordered" evidence="1">
    <location>
        <begin position="51"/>
        <end position="76"/>
    </location>
</feature>
<dbReference type="InterPro" id="IPR014229">
    <property type="entry name" value="Spore_YtfJ"/>
</dbReference>
<keyword evidence="4" id="KW-1185">Reference proteome</keyword>